<evidence type="ECO:0000259" key="8">
    <source>
        <dbReference type="SMART" id="SM00849"/>
    </source>
</evidence>
<dbReference type="Pfam" id="PF16123">
    <property type="entry name" value="HAGH_C"/>
    <property type="match status" value="1"/>
</dbReference>
<dbReference type="EMBL" id="BJUX01000005">
    <property type="protein sequence ID" value="GEK88641.1"/>
    <property type="molecule type" value="Genomic_DNA"/>
</dbReference>
<comment type="similarity">
    <text evidence="3 7">Belongs to the metallo-beta-lactamase superfamily. Glyoxalase II family.</text>
</comment>
<dbReference type="EC" id="3.1.2.6" evidence="7"/>
<protein>
    <recommendedName>
        <fullName evidence="7">Hydroxyacylglutathione hydrolase</fullName>
        <ecNumber evidence="7">3.1.2.6</ecNumber>
    </recommendedName>
    <alternativeName>
        <fullName evidence="7">Glyoxalase II</fullName>
        <shortName evidence="7">Glx II</shortName>
    </alternativeName>
</protein>
<comment type="catalytic activity">
    <reaction evidence="1 7">
        <text>an S-(2-hydroxyacyl)glutathione + H2O = a 2-hydroxy carboxylate + glutathione + H(+)</text>
        <dbReference type="Rhea" id="RHEA:21864"/>
        <dbReference type="ChEBI" id="CHEBI:15377"/>
        <dbReference type="ChEBI" id="CHEBI:15378"/>
        <dbReference type="ChEBI" id="CHEBI:57925"/>
        <dbReference type="ChEBI" id="CHEBI:58896"/>
        <dbReference type="ChEBI" id="CHEBI:71261"/>
        <dbReference type="EC" id="3.1.2.6"/>
    </reaction>
</comment>
<keyword evidence="4 7" id="KW-0479">Metal-binding</keyword>
<feature type="binding site" evidence="7">
    <location>
        <position position="57"/>
    </location>
    <ligand>
        <name>Zn(2+)</name>
        <dbReference type="ChEBI" id="CHEBI:29105"/>
        <label>2</label>
    </ligand>
</feature>
<feature type="domain" description="Metallo-beta-lactamase" evidence="8">
    <location>
        <begin position="11"/>
        <end position="164"/>
    </location>
</feature>
<organism evidence="10 11">
    <name type="scientific">Alkalibacterium putridalgicola</name>
    <dbReference type="NCBI Taxonomy" id="426703"/>
    <lineage>
        <taxon>Bacteria</taxon>
        <taxon>Bacillati</taxon>
        <taxon>Bacillota</taxon>
        <taxon>Bacilli</taxon>
        <taxon>Lactobacillales</taxon>
        <taxon>Carnobacteriaceae</taxon>
        <taxon>Alkalibacterium</taxon>
    </lineage>
</organism>
<dbReference type="InterPro" id="IPR050110">
    <property type="entry name" value="Glyoxalase_II_hydrolase"/>
</dbReference>
<dbReference type="UniPathway" id="UPA00619">
    <property type="reaction ID" value="UER00676"/>
</dbReference>
<dbReference type="GO" id="GO:0019243">
    <property type="term" value="P:methylglyoxal catabolic process to D-lactate via S-lactoyl-glutathione"/>
    <property type="evidence" value="ECO:0007669"/>
    <property type="project" value="UniProtKB-UniRule"/>
</dbReference>
<evidence type="ECO:0000256" key="6">
    <source>
        <dbReference type="ARBA" id="ARBA00022833"/>
    </source>
</evidence>
<dbReference type="InterPro" id="IPR032282">
    <property type="entry name" value="HAGH_C"/>
</dbReference>
<dbReference type="SUPFAM" id="SSF56281">
    <property type="entry name" value="Metallo-hydrolase/oxidoreductase"/>
    <property type="match status" value="1"/>
</dbReference>
<evidence type="ECO:0000256" key="1">
    <source>
        <dbReference type="ARBA" id="ARBA00001623"/>
    </source>
</evidence>
<name>A0A1H7VA85_9LACT</name>
<dbReference type="NCBIfam" id="TIGR03413">
    <property type="entry name" value="GSH_gloB"/>
    <property type="match status" value="1"/>
</dbReference>
<feature type="binding site" evidence="7">
    <location>
        <position position="52"/>
    </location>
    <ligand>
        <name>Zn(2+)</name>
        <dbReference type="ChEBI" id="CHEBI:29105"/>
        <label>1</label>
    </ligand>
</feature>
<evidence type="ECO:0000313" key="11">
    <source>
        <dbReference type="Proteomes" id="UP000198548"/>
    </source>
</evidence>
<feature type="binding site" evidence="7">
    <location>
        <position position="164"/>
    </location>
    <ligand>
        <name>Zn(2+)</name>
        <dbReference type="ChEBI" id="CHEBI:29105"/>
        <label>2</label>
    </ligand>
</feature>
<keyword evidence="5 7" id="KW-0378">Hydrolase</keyword>
<accession>A0A1H7VA85</accession>
<comment type="cofactor">
    <cofactor evidence="7">
        <name>Zn(2+)</name>
        <dbReference type="ChEBI" id="CHEBI:29105"/>
    </cofactor>
    <text evidence="7">Binds 2 Zn(2+) ions per subunit.</text>
</comment>
<dbReference type="PANTHER" id="PTHR43705">
    <property type="entry name" value="HYDROXYACYLGLUTATHIONE HYDROLASE"/>
    <property type="match status" value="1"/>
</dbReference>
<dbReference type="InterPro" id="IPR036866">
    <property type="entry name" value="RibonucZ/Hydroxyglut_hydro"/>
</dbReference>
<evidence type="ECO:0000313" key="12">
    <source>
        <dbReference type="Proteomes" id="UP000321425"/>
    </source>
</evidence>
<dbReference type="PANTHER" id="PTHR43705:SF1">
    <property type="entry name" value="HYDROXYACYLGLUTATHIONE HYDROLASE GLOB"/>
    <property type="match status" value="1"/>
</dbReference>
<gene>
    <name evidence="7 9" type="primary">gloB</name>
    <name evidence="9" type="ORF">APU01nite_06800</name>
    <name evidence="10" type="ORF">SAMN04488100_1232</name>
</gene>
<dbReference type="Pfam" id="PF00753">
    <property type="entry name" value="Lactamase_B"/>
    <property type="match status" value="1"/>
</dbReference>
<feature type="binding site" evidence="7">
    <location>
        <position position="56"/>
    </location>
    <ligand>
        <name>Zn(2+)</name>
        <dbReference type="ChEBI" id="CHEBI:29105"/>
        <label>2</label>
    </ligand>
</feature>
<evidence type="ECO:0000256" key="2">
    <source>
        <dbReference type="ARBA" id="ARBA00004963"/>
    </source>
</evidence>
<evidence type="ECO:0000256" key="7">
    <source>
        <dbReference type="HAMAP-Rule" id="MF_01374"/>
    </source>
</evidence>
<feature type="binding site" evidence="7">
    <location>
        <position position="108"/>
    </location>
    <ligand>
        <name>Zn(2+)</name>
        <dbReference type="ChEBI" id="CHEBI:29105"/>
        <label>1</label>
    </ligand>
</feature>
<dbReference type="AlphaFoldDB" id="A0A1H7VA85"/>
<evidence type="ECO:0000256" key="3">
    <source>
        <dbReference type="ARBA" id="ARBA00006759"/>
    </source>
</evidence>
<proteinExistence type="inferred from homology"/>
<keyword evidence="6 7" id="KW-0862">Zinc</keyword>
<dbReference type="InterPro" id="IPR001279">
    <property type="entry name" value="Metallo-B-lactamas"/>
</dbReference>
<evidence type="ECO:0000313" key="10">
    <source>
        <dbReference type="EMBL" id="SEM05775.1"/>
    </source>
</evidence>
<reference evidence="10 11" key="1">
    <citation type="submission" date="2016-10" db="EMBL/GenBank/DDBJ databases">
        <authorList>
            <person name="de Groot N.N."/>
        </authorList>
    </citation>
    <scope>NUCLEOTIDE SEQUENCE [LARGE SCALE GENOMIC DNA]</scope>
    <source>
        <strain evidence="10 11">DSM 19182</strain>
    </source>
</reference>
<dbReference type="STRING" id="426703.SAMN04488100_1232"/>
<dbReference type="GO" id="GO:0004416">
    <property type="term" value="F:hydroxyacylglutathione hydrolase activity"/>
    <property type="evidence" value="ECO:0007669"/>
    <property type="project" value="UniProtKB-UniRule"/>
</dbReference>
<dbReference type="GO" id="GO:0046872">
    <property type="term" value="F:metal ion binding"/>
    <property type="evidence" value="ECO:0007669"/>
    <property type="project" value="UniProtKB-KW"/>
</dbReference>
<evidence type="ECO:0000256" key="5">
    <source>
        <dbReference type="ARBA" id="ARBA00022801"/>
    </source>
</evidence>
<dbReference type="CDD" id="cd07723">
    <property type="entry name" value="hydroxyacylglutathione_hydrolase_MBL-fold"/>
    <property type="match status" value="1"/>
</dbReference>
<dbReference type="InterPro" id="IPR017782">
    <property type="entry name" value="Hydroxyacylglutathione_Hdrlase"/>
</dbReference>
<dbReference type="RefSeq" id="WP_091488781.1">
    <property type="nucleotide sequence ID" value="NZ_BJUX01000005.1"/>
</dbReference>
<keyword evidence="12" id="KW-1185">Reference proteome</keyword>
<dbReference type="Proteomes" id="UP000198548">
    <property type="component" value="Unassembled WGS sequence"/>
</dbReference>
<dbReference type="InterPro" id="IPR035680">
    <property type="entry name" value="Clx_II_MBL"/>
</dbReference>
<sequence length="234" mass="26344">MTIHPIKALFDNYIWVIEENNKAIVVDPGEAEGVLKFLKEKQLYLNAIILTHDHEDHTGGVNRILARFPETPVYGPEETADLNTETLKGGDTVELLGQQFQVMVTAGHTNGHISLVMNNDALFCGDALFSGGCGRVFTKDYQAQFAALEKFKALDDKVKVYASHEYTEKNLTFAQSIEPENQAISDALDEVKRLRKEERPTLPSTIGREKDINLFLQAETLEAFKELRQARDDF</sequence>
<dbReference type="SMART" id="SM00849">
    <property type="entry name" value="Lactamase_B"/>
    <property type="match status" value="1"/>
</dbReference>
<comment type="function">
    <text evidence="7">Thiolesterase that catalyzes the hydrolysis of S-D-lactoyl-glutathione to form glutathione and D-lactic acid.</text>
</comment>
<dbReference type="EMBL" id="FOBL01000023">
    <property type="protein sequence ID" value="SEM05775.1"/>
    <property type="molecule type" value="Genomic_DNA"/>
</dbReference>
<comment type="subunit">
    <text evidence="7">Monomer.</text>
</comment>
<dbReference type="Proteomes" id="UP000321425">
    <property type="component" value="Unassembled WGS sequence"/>
</dbReference>
<evidence type="ECO:0000313" key="9">
    <source>
        <dbReference type="EMBL" id="GEK88641.1"/>
    </source>
</evidence>
<evidence type="ECO:0000256" key="4">
    <source>
        <dbReference type="ARBA" id="ARBA00022723"/>
    </source>
</evidence>
<comment type="pathway">
    <text evidence="2 7">Secondary metabolite metabolism; methylglyoxal degradation; (R)-lactate from methylglyoxal: step 2/2.</text>
</comment>
<dbReference type="HAMAP" id="MF_01374">
    <property type="entry name" value="Glyoxalase_2"/>
    <property type="match status" value="1"/>
</dbReference>
<dbReference type="OrthoDB" id="9802897at2"/>
<dbReference type="Gene3D" id="3.60.15.10">
    <property type="entry name" value="Ribonuclease Z/Hydroxyacylglutathione hydrolase-like"/>
    <property type="match status" value="1"/>
</dbReference>
<reference evidence="9 12" key="2">
    <citation type="submission" date="2019-07" db="EMBL/GenBank/DDBJ databases">
        <title>Whole genome shotgun sequence of Alkalibacterium putridalgicola NBRC 103243.</title>
        <authorList>
            <person name="Hosoyama A."/>
            <person name="Uohara A."/>
            <person name="Ohji S."/>
            <person name="Ichikawa N."/>
        </authorList>
    </citation>
    <scope>NUCLEOTIDE SEQUENCE [LARGE SCALE GENOMIC DNA]</scope>
    <source>
        <strain evidence="9 12">NBRC 103243</strain>
    </source>
</reference>
<feature type="binding site" evidence="7">
    <location>
        <position position="54"/>
    </location>
    <ligand>
        <name>Zn(2+)</name>
        <dbReference type="ChEBI" id="CHEBI:29105"/>
        <label>1</label>
    </ligand>
</feature>
<feature type="binding site" evidence="7">
    <location>
        <position position="126"/>
    </location>
    <ligand>
        <name>Zn(2+)</name>
        <dbReference type="ChEBI" id="CHEBI:29105"/>
        <label>1</label>
    </ligand>
</feature>
<feature type="binding site" evidence="7">
    <location>
        <position position="126"/>
    </location>
    <ligand>
        <name>Zn(2+)</name>
        <dbReference type="ChEBI" id="CHEBI:29105"/>
        <label>2</label>
    </ligand>
</feature>